<dbReference type="OrthoDB" id="3900342at2759"/>
<evidence type="ECO:0000256" key="3">
    <source>
        <dbReference type="ARBA" id="ARBA00022692"/>
    </source>
</evidence>
<name>A0A1L7WFD0_9HELO</name>
<feature type="transmembrane region" description="Helical" evidence="8">
    <location>
        <begin position="285"/>
        <end position="309"/>
    </location>
</feature>
<reference evidence="10 11" key="1">
    <citation type="submission" date="2016-03" db="EMBL/GenBank/DDBJ databases">
        <authorList>
            <person name="Ploux O."/>
        </authorList>
    </citation>
    <scope>NUCLEOTIDE SEQUENCE [LARGE SCALE GENOMIC DNA]</scope>
    <source>
        <strain evidence="10 11">UAMH 11012</strain>
    </source>
</reference>
<feature type="compositionally biased region" description="Basic and acidic residues" evidence="7">
    <location>
        <begin position="28"/>
        <end position="37"/>
    </location>
</feature>
<proteinExistence type="predicted"/>
<feature type="compositionally biased region" description="Polar residues" evidence="7">
    <location>
        <begin position="38"/>
        <end position="55"/>
    </location>
</feature>
<evidence type="ECO:0000256" key="2">
    <source>
        <dbReference type="ARBA" id="ARBA00022448"/>
    </source>
</evidence>
<feature type="transmembrane region" description="Helical" evidence="8">
    <location>
        <begin position="321"/>
        <end position="343"/>
    </location>
</feature>
<dbReference type="InterPro" id="IPR004841">
    <property type="entry name" value="AA-permease/SLC12A_dom"/>
</dbReference>
<dbReference type="Proteomes" id="UP000184330">
    <property type="component" value="Unassembled WGS sequence"/>
</dbReference>
<dbReference type="EMBL" id="FJOG01000002">
    <property type="protein sequence ID" value="CZR51483.1"/>
    <property type="molecule type" value="Genomic_DNA"/>
</dbReference>
<dbReference type="PANTHER" id="PTHR43341">
    <property type="entry name" value="AMINO ACID PERMEASE"/>
    <property type="match status" value="1"/>
</dbReference>
<evidence type="ECO:0000256" key="5">
    <source>
        <dbReference type="ARBA" id="ARBA00022989"/>
    </source>
</evidence>
<dbReference type="PANTHER" id="PTHR43341:SF9">
    <property type="entry name" value="DICARBOXYLIC AMINO ACID PERMEASE"/>
    <property type="match status" value="1"/>
</dbReference>
<dbReference type="InterPro" id="IPR050524">
    <property type="entry name" value="APC_YAT"/>
</dbReference>
<evidence type="ECO:0000256" key="4">
    <source>
        <dbReference type="ARBA" id="ARBA00022970"/>
    </source>
</evidence>
<dbReference type="PROSITE" id="PS00218">
    <property type="entry name" value="AMINO_ACID_PERMEASE_1"/>
    <property type="match status" value="1"/>
</dbReference>
<evidence type="ECO:0000313" key="10">
    <source>
        <dbReference type="EMBL" id="CZR51483.1"/>
    </source>
</evidence>
<keyword evidence="5 8" id="KW-1133">Transmembrane helix</keyword>
<keyword evidence="2" id="KW-0813">Transport</keyword>
<dbReference type="InterPro" id="IPR004840">
    <property type="entry name" value="Amino_acid_permease_CS"/>
</dbReference>
<keyword evidence="3 8" id="KW-0812">Transmembrane</keyword>
<dbReference type="Gene3D" id="1.20.1740.10">
    <property type="entry name" value="Amino acid/polyamine transporter I"/>
    <property type="match status" value="1"/>
</dbReference>
<evidence type="ECO:0000256" key="7">
    <source>
        <dbReference type="SAM" id="MobiDB-lite"/>
    </source>
</evidence>
<feature type="transmembrane region" description="Helical" evidence="8">
    <location>
        <begin position="205"/>
        <end position="227"/>
    </location>
</feature>
<organism evidence="10 11">
    <name type="scientific">Phialocephala subalpina</name>
    <dbReference type="NCBI Taxonomy" id="576137"/>
    <lineage>
        <taxon>Eukaryota</taxon>
        <taxon>Fungi</taxon>
        <taxon>Dikarya</taxon>
        <taxon>Ascomycota</taxon>
        <taxon>Pezizomycotina</taxon>
        <taxon>Leotiomycetes</taxon>
        <taxon>Helotiales</taxon>
        <taxon>Mollisiaceae</taxon>
        <taxon>Phialocephala</taxon>
        <taxon>Phialocephala fortinii species complex</taxon>
    </lineage>
</organism>
<dbReference type="GO" id="GO:0015171">
    <property type="term" value="F:amino acid transmembrane transporter activity"/>
    <property type="evidence" value="ECO:0007669"/>
    <property type="project" value="TreeGrafter"/>
</dbReference>
<feature type="transmembrane region" description="Helical" evidence="8">
    <location>
        <begin position="239"/>
        <end position="259"/>
    </location>
</feature>
<feature type="transmembrane region" description="Helical" evidence="8">
    <location>
        <begin position="572"/>
        <end position="591"/>
    </location>
</feature>
<feature type="transmembrane region" description="Helical" evidence="8">
    <location>
        <begin position="96"/>
        <end position="113"/>
    </location>
</feature>
<dbReference type="AlphaFoldDB" id="A0A1L7WFD0"/>
<gene>
    <name evidence="10" type="ORF">PAC_01359</name>
</gene>
<feature type="transmembrane region" description="Helical" evidence="8">
    <location>
        <begin position="471"/>
        <end position="492"/>
    </location>
</feature>
<feature type="transmembrane region" description="Helical" evidence="8">
    <location>
        <begin position="439"/>
        <end position="459"/>
    </location>
</feature>
<accession>A0A1L7WFD0</accession>
<evidence type="ECO:0000256" key="6">
    <source>
        <dbReference type="ARBA" id="ARBA00023136"/>
    </source>
</evidence>
<sequence>MSLHDEPAQLDVAPSREESDGHSQGSGEGDHPARRTTDQTFESGRTCQTGDTESTIIHHAQRPRSTEYHLPPAVQESLPSTSNGPHQTVRRDLQRWQIFFIVISGTIGLGLFTDSGEILRLAGPGGAILAFVLVGLGVISVMSGIAEMIDHWPISGALVEFVRSFVDKDLAVPIGIAYWGAYSITFGTLISAMLDIGGYWHWPEFWRFVAFGIATPILALGINLMGVNFYGMIESVIGILKLFLVVGTFLLMCVINAGGGPADAIGSKYINEGFRSDSTVTTSPFVAFLAGIPIAVYAFGGVEIIAVTAIEAKDPPGSLKWPAKSVAAILWIGYIFSVLGFYLNVSWQDSSLPSMVIRESQQTLSGSSILIIAANNSKIPGLPGFLNGALLLTVFSAANTTIYVASRTLFGLAKGLDCDGGATSRIFSHLGTTWPLTNVPAWAVVASAVSFIWLPWLHAGLNYGDQSLQQTFSGIATVAIVLVWASQCLAFIRYRRWYEYPSLTILSLTLIRLYLNRDHLNGELANYSYEKISSGALSYFQPFLAYFGFFGCFTTVFVFSTANWWYSKKPTASNILVTFTAPVLIIIFWLAKKRFSPSSSGHWGVKVDRSIKGLKDEIIRLESFIKTPPSNSSDAVEQVGRTQWQRIGSELATTSNPLPMPFSSGAL</sequence>
<evidence type="ECO:0000259" key="9">
    <source>
        <dbReference type="Pfam" id="PF00324"/>
    </source>
</evidence>
<feature type="transmembrane region" description="Helical" evidence="8">
    <location>
        <begin position="125"/>
        <end position="149"/>
    </location>
</feature>
<dbReference type="GO" id="GO:0016020">
    <property type="term" value="C:membrane"/>
    <property type="evidence" value="ECO:0007669"/>
    <property type="project" value="UniProtKB-SubCell"/>
</dbReference>
<feature type="transmembrane region" description="Helical" evidence="8">
    <location>
        <begin position="498"/>
        <end position="515"/>
    </location>
</feature>
<keyword evidence="6 8" id="KW-0472">Membrane</keyword>
<dbReference type="STRING" id="576137.A0A1L7WFD0"/>
<evidence type="ECO:0000256" key="1">
    <source>
        <dbReference type="ARBA" id="ARBA00004141"/>
    </source>
</evidence>
<dbReference type="Pfam" id="PF00324">
    <property type="entry name" value="AA_permease"/>
    <property type="match status" value="1"/>
</dbReference>
<feature type="domain" description="Amino acid permease/ SLC12A" evidence="9">
    <location>
        <begin position="98"/>
        <end position="508"/>
    </location>
</feature>
<comment type="subcellular location">
    <subcellularLocation>
        <location evidence="1">Membrane</location>
        <topology evidence="1">Multi-pass membrane protein</topology>
    </subcellularLocation>
</comment>
<evidence type="ECO:0000256" key="8">
    <source>
        <dbReference type="SAM" id="Phobius"/>
    </source>
</evidence>
<keyword evidence="11" id="KW-1185">Reference proteome</keyword>
<protein>
    <recommendedName>
        <fullName evidence="9">Amino acid permease/ SLC12A domain-containing protein</fullName>
    </recommendedName>
</protein>
<feature type="transmembrane region" description="Helical" evidence="8">
    <location>
        <begin position="170"/>
        <end position="193"/>
    </location>
</feature>
<keyword evidence="4" id="KW-0029">Amino-acid transport</keyword>
<feature type="transmembrane region" description="Helical" evidence="8">
    <location>
        <begin position="543"/>
        <end position="566"/>
    </location>
</feature>
<evidence type="ECO:0000313" key="11">
    <source>
        <dbReference type="Proteomes" id="UP000184330"/>
    </source>
</evidence>
<feature type="region of interest" description="Disordered" evidence="7">
    <location>
        <begin position="1"/>
        <end position="69"/>
    </location>
</feature>